<dbReference type="Proteomes" id="UP000688137">
    <property type="component" value="Unassembled WGS sequence"/>
</dbReference>
<evidence type="ECO:0008006" key="5">
    <source>
        <dbReference type="Google" id="ProtNLM"/>
    </source>
</evidence>
<evidence type="ECO:0000256" key="1">
    <source>
        <dbReference type="SAM" id="Coils"/>
    </source>
</evidence>
<dbReference type="OMA" id="SIIQFEC"/>
<feature type="coiled-coil region" evidence="1">
    <location>
        <begin position="499"/>
        <end position="529"/>
    </location>
</feature>
<accession>A0A8S1JSW8</accession>
<evidence type="ECO:0000313" key="4">
    <source>
        <dbReference type="Proteomes" id="UP000688137"/>
    </source>
</evidence>
<feature type="region of interest" description="Disordered" evidence="2">
    <location>
        <begin position="252"/>
        <end position="286"/>
    </location>
</feature>
<sequence length="547" mass="64638">MIDQESLLAELGLLDDRKLLLELTIQLGQNEHDIIYLYDGDDIELKASQFCEKHHLKDEIKEIIAQNIKIHLNEKENYFSFVNQSNQISNTNTNKPLQDQTNNQIKDVKQEKKEIKNEIINKSQAVIKKTDIYEKQVKQMNYKNNILQKQRLLKEEEQIKEATFKPRLNQNTLKIISTTRQNRNKTPEYYLLKYGQQLQEQKRKAEQQFLNETSRECSFRPEINKISQRICDEIIKTDVSMTKFDQLYNQAKKRKANDKSQTSIIQESQTQQTRRSVTPNKSQNKQYLPFLERMEMQKKIKEEKLKQEVEESLMYDDKSGQKLFQPQVHSANRSRGGLSIGEYLYQQQKSVNEESIIQFECDDLSKSLQTDRSNQIVLQMRKKKLEEYFKIMDSDNDGLISAQNIYLEELPTEALELLQPVILQLEKLDIYLNIDTWTAKCLDIIEKMSVFDKNRLFLKQPKQQKTQPDQSSTFRPQLNQKSEIIAKQRQTFKGPAALYQKAMKENIVKEQKIKQIKEQQEQKEAKQCTFQPKIKLFNRSTTSTGFY</sequence>
<proteinExistence type="predicted"/>
<gene>
    <name evidence="3" type="ORF">PPRIM_AZ9-3.1.T0050374</name>
</gene>
<keyword evidence="1" id="KW-0175">Coiled coil</keyword>
<protein>
    <recommendedName>
        <fullName evidence="5">EF-hand domain-containing protein</fullName>
    </recommendedName>
</protein>
<comment type="caution">
    <text evidence="3">The sequence shown here is derived from an EMBL/GenBank/DDBJ whole genome shotgun (WGS) entry which is preliminary data.</text>
</comment>
<keyword evidence="4" id="KW-1185">Reference proteome</keyword>
<dbReference type="PANTHER" id="PTHR35381">
    <property type="entry name" value="EF-HAND DOMAIN-CONTAINING PROTEIN"/>
    <property type="match status" value="1"/>
</dbReference>
<feature type="compositionally biased region" description="Low complexity" evidence="2">
    <location>
        <begin position="260"/>
        <end position="278"/>
    </location>
</feature>
<organism evidence="3 4">
    <name type="scientific">Paramecium primaurelia</name>
    <dbReference type="NCBI Taxonomy" id="5886"/>
    <lineage>
        <taxon>Eukaryota</taxon>
        <taxon>Sar</taxon>
        <taxon>Alveolata</taxon>
        <taxon>Ciliophora</taxon>
        <taxon>Intramacronucleata</taxon>
        <taxon>Oligohymenophorea</taxon>
        <taxon>Peniculida</taxon>
        <taxon>Parameciidae</taxon>
        <taxon>Paramecium</taxon>
    </lineage>
</organism>
<evidence type="ECO:0000313" key="3">
    <source>
        <dbReference type="EMBL" id="CAD8043720.1"/>
    </source>
</evidence>
<dbReference type="AlphaFoldDB" id="A0A8S1JSW8"/>
<reference evidence="3" key="1">
    <citation type="submission" date="2021-01" db="EMBL/GenBank/DDBJ databases">
        <authorList>
            <consortium name="Genoscope - CEA"/>
            <person name="William W."/>
        </authorList>
    </citation>
    <scope>NUCLEOTIDE SEQUENCE</scope>
</reference>
<dbReference type="PANTHER" id="PTHR35381:SF1">
    <property type="entry name" value="EF-HAND DOMAIN-CONTAINING PROTEIN"/>
    <property type="match status" value="1"/>
</dbReference>
<dbReference type="EMBL" id="CAJJDM010000002">
    <property type="protein sequence ID" value="CAD8043720.1"/>
    <property type="molecule type" value="Genomic_DNA"/>
</dbReference>
<evidence type="ECO:0000256" key="2">
    <source>
        <dbReference type="SAM" id="MobiDB-lite"/>
    </source>
</evidence>
<name>A0A8S1JSW8_PARPR</name>
<feature type="coiled-coil region" evidence="1">
    <location>
        <begin position="98"/>
        <end position="125"/>
    </location>
</feature>